<feature type="transmembrane region" description="Helical" evidence="1">
    <location>
        <begin position="122"/>
        <end position="141"/>
    </location>
</feature>
<dbReference type="Pfam" id="PF00805">
    <property type="entry name" value="Pentapeptide"/>
    <property type="match status" value="3"/>
</dbReference>
<evidence type="ECO:0000313" key="2">
    <source>
        <dbReference type="EMBL" id="BAY17146.1"/>
    </source>
</evidence>
<evidence type="ECO:0000256" key="1">
    <source>
        <dbReference type="SAM" id="Phobius"/>
    </source>
</evidence>
<feature type="transmembrane region" description="Helical" evidence="1">
    <location>
        <begin position="56"/>
        <end position="82"/>
    </location>
</feature>
<protein>
    <submittedName>
        <fullName evidence="2">Pentapeptide repeat-containing protein</fullName>
    </submittedName>
</protein>
<keyword evidence="1" id="KW-1133">Transmembrane helix</keyword>
<sequence length="706" mass="77192">MQLEYIGQNLQGRLFKGQNLTGANFNGADIRGADFTDANLRNANFFQAKAGLQNHWLLILLITLFLIGALSLFTAGVVAVFAGSKLLPASSLIGQDLILFINPILLTIFLIVTIYQGLNKALMTIVVLAVFSCITLIYFQYYEAAAAFAGNLLWLFTVGITGTIIFTSVIILTKYYFWILIGAGFIAWVVSTVIPLILGQPHLIVFKVAFSSAIGVSISIYASQQAIMGMSQLAWLQSIAIAFTTISGTRFSGADLTDADFTGATLKNTDFRKANLTRTRFHNAKKLDQVRSDSTYLEQAKLIKVLVMGQGREENFDRQDLRGINLQGANLVDASFIGADLSLANLQDTDLSRVKLVQTQLNGTDFTGATLTGAYIQDWGITTDTLFDGVRCEYVYMRLPTKENPDPLRKPDNHKEVFADGEFGDFIQPIFDTLDLYHNQGVDPRAIAISFKQLAENHPDAELEIVAMEKRGQDKFLLRAKTAATADKSELSAEYFDTYNEIKALPEREIKLLLDEKDNRIRSLETMVMTALERPSFYSNIQVEEVGTMTNNSSGFSVGGSVGGNLNNVQGDGNSALQGDNSQGVLGDGNQVTQQNQVGADAAESLTKEDVVKLLAELETLIKSAELPADTKEELVEDLSAAKKATEKEEPNKQRALDRLTGVAETLEKTSKSVEAGQKIWTTAKPIIVKIATWLGVAAGSHLLGL</sequence>
<gene>
    <name evidence="2" type="ORF">NIES21_29810</name>
</gene>
<dbReference type="EMBL" id="AP018174">
    <property type="protein sequence ID" value="BAY17146.1"/>
    <property type="molecule type" value="Genomic_DNA"/>
</dbReference>
<dbReference type="OrthoDB" id="528457at2"/>
<feature type="transmembrane region" description="Helical" evidence="1">
    <location>
        <begin position="177"/>
        <end position="198"/>
    </location>
</feature>
<dbReference type="InterPro" id="IPR001646">
    <property type="entry name" value="5peptide_repeat"/>
</dbReference>
<dbReference type="Proteomes" id="UP000218287">
    <property type="component" value="Chromosome"/>
</dbReference>
<reference evidence="2 3" key="1">
    <citation type="submission" date="2017-06" db="EMBL/GenBank/DDBJ databases">
        <title>Genome sequencing of cyanobaciteial culture collection at National Institute for Environmental Studies (NIES).</title>
        <authorList>
            <person name="Hirose Y."/>
            <person name="Shimura Y."/>
            <person name="Fujisawa T."/>
            <person name="Nakamura Y."/>
            <person name="Kawachi M."/>
        </authorList>
    </citation>
    <scope>NUCLEOTIDE SEQUENCE [LARGE SCALE GENOMIC DNA]</scope>
    <source>
        <strain evidence="2 3">NIES-21</strain>
    </source>
</reference>
<feature type="transmembrane region" description="Helical" evidence="1">
    <location>
        <begin position="153"/>
        <end position="172"/>
    </location>
</feature>
<accession>A0A1Z4GII7</accession>
<dbReference type="InterPro" id="IPR051082">
    <property type="entry name" value="Pentapeptide-BTB/POZ_domain"/>
</dbReference>
<dbReference type="PANTHER" id="PTHR14136:SF17">
    <property type="entry name" value="BTB_POZ DOMAIN-CONTAINING PROTEIN KCTD9"/>
    <property type="match status" value="1"/>
</dbReference>
<proteinExistence type="predicted"/>
<evidence type="ECO:0000313" key="3">
    <source>
        <dbReference type="Proteomes" id="UP000218287"/>
    </source>
</evidence>
<feature type="transmembrane region" description="Helical" evidence="1">
    <location>
        <begin position="97"/>
        <end position="115"/>
    </location>
</feature>
<dbReference type="Gene3D" id="2.160.20.80">
    <property type="entry name" value="E3 ubiquitin-protein ligase SopA"/>
    <property type="match status" value="2"/>
</dbReference>
<dbReference type="SUPFAM" id="SSF141571">
    <property type="entry name" value="Pentapeptide repeat-like"/>
    <property type="match status" value="2"/>
</dbReference>
<organism evidence="2 3">
    <name type="scientific">Anabaenopsis circularis NIES-21</name>
    <dbReference type="NCBI Taxonomy" id="1085406"/>
    <lineage>
        <taxon>Bacteria</taxon>
        <taxon>Bacillati</taxon>
        <taxon>Cyanobacteriota</taxon>
        <taxon>Cyanophyceae</taxon>
        <taxon>Nostocales</taxon>
        <taxon>Nodulariaceae</taxon>
        <taxon>Anabaenopsis</taxon>
    </lineage>
</organism>
<keyword evidence="3" id="KW-1185">Reference proteome</keyword>
<keyword evidence="1" id="KW-0812">Transmembrane</keyword>
<name>A0A1Z4GII7_9CYAN</name>
<dbReference type="AlphaFoldDB" id="A0A1Z4GII7"/>
<dbReference type="PANTHER" id="PTHR14136">
    <property type="entry name" value="BTB_POZ DOMAIN-CONTAINING PROTEIN KCTD9"/>
    <property type="match status" value="1"/>
</dbReference>
<keyword evidence="1" id="KW-0472">Membrane</keyword>